<dbReference type="EMBL" id="FZNS01000011">
    <property type="protein sequence ID" value="SNR91559.1"/>
    <property type="molecule type" value="Genomic_DNA"/>
</dbReference>
<dbReference type="Proteomes" id="UP000198310">
    <property type="component" value="Unassembled WGS sequence"/>
</dbReference>
<dbReference type="AlphaFoldDB" id="A0A239A7S6"/>
<organism evidence="1 2">
    <name type="scientific">Hymenobacter mucosus</name>
    <dbReference type="NCBI Taxonomy" id="1411120"/>
    <lineage>
        <taxon>Bacteria</taxon>
        <taxon>Pseudomonadati</taxon>
        <taxon>Bacteroidota</taxon>
        <taxon>Cytophagia</taxon>
        <taxon>Cytophagales</taxon>
        <taxon>Hymenobacteraceae</taxon>
        <taxon>Hymenobacter</taxon>
    </lineage>
</organism>
<accession>A0A239A7S6</accession>
<sequence>MQPLDFYTTPARPVGPINPAELPVADAVLEAACFDLLPTERRPVLYRRLTDRFTHLAEELYHRLFDETPPAPAQECRVIPFRQTA</sequence>
<proteinExistence type="predicted"/>
<protein>
    <submittedName>
        <fullName evidence="1">Uncharacterized protein</fullName>
    </submittedName>
</protein>
<evidence type="ECO:0000313" key="1">
    <source>
        <dbReference type="EMBL" id="SNR91559.1"/>
    </source>
</evidence>
<name>A0A239A7S6_9BACT</name>
<dbReference type="RefSeq" id="WP_089333876.1">
    <property type="nucleotide sequence ID" value="NZ_FZNS01000011.1"/>
</dbReference>
<keyword evidence="2" id="KW-1185">Reference proteome</keyword>
<gene>
    <name evidence="1" type="ORF">SAMN06269173_11139</name>
</gene>
<evidence type="ECO:0000313" key="2">
    <source>
        <dbReference type="Proteomes" id="UP000198310"/>
    </source>
</evidence>
<reference evidence="2" key="1">
    <citation type="submission" date="2017-06" db="EMBL/GenBank/DDBJ databases">
        <authorList>
            <person name="Varghese N."/>
            <person name="Submissions S."/>
        </authorList>
    </citation>
    <scope>NUCLEOTIDE SEQUENCE [LARGE SCALE GENOMIC DNA]</scope>
    <source>
        <strain evidence="2">DSM 28041</strain>
    </source>
</reference>